<keyword evidence="7" id="KW-0645">Protease</keyword>
<evidence type="ECO:0000256" key="1">
    <source>
        <dbReference type="ARBA" id="ARBA00004127"/>
    </source>
</evidence>
<keyword evidence="4 5" id="KW-0472">Membrane</keyword>
<sequence>MEPVKKAHATPWIILAVLVIGIFFLNPIYSIILSVLVGTTYLIKHFLPQAQTWYVMSMVRFTKQQKIFDLFVNHGKLLNWLTDIGLVIGFGAIAVDYLWLQKKKMWQRVLGFLAAAIILGAGVGFIFPIENPIIPVSDIVVRVAFGLFGTAGFVLVSLFYSGLDIIQKITQGKNACAGVAPVIPGVSLPNSPITVPLHAWLSFVIILIWHEASHGFVVRKLGMKLKSYGLLLLGFLPIGAFVEPDEKQLKALEKKSPLDALRLYAAGPASNFYFFIGGTALLAVLGMAIFTPFIAPALTEIHSNSVSGLEIVKVEENIVICGTEFPAPAHNVLQPGDQILAVNGASVHTTQEYFAEIVGKEQFELEIKRGEEVRTESFEPNDLGRIGINVKELPNENYTPPGWYEPLIQVFGFLAGFVGWLLILNFLVAVANFIPVDPFDGGKMVKLLLFPYFGFLKMGEEDTKKFIARIFIVVLLVLILINALPLVIVHP</sequence>
<keyword evidence="3 5" id="KW-1133">Transmembrane helix</keyword>
<proteinExistence type="predicted"/>
<evidence type="ECO:0000256" key="3">
    <source>
        <dbReference type="ARBA" id="ARBA00022989"/>
    </source>
</evidence>
<feature type="transmembrane region" description="Helical" evidence="5">
    <location>
        <begin position="410"/>
        <end position="434"/>
    </location>
</feature>
<evidence type="ECO:0000259" key="6">
    <source>
        <dbReference type="SMART" id="SM00228"/>
    </source>
</evidence>
<dbReference type="InterPro" id="IPR036034">
    <property type="entry name" value="PDZ_sf"/>
</dbReference>
<feature type="transmembrane region" description="Helical" evidence="5">
    <location>
        <begin position="466"/>
        <end position="489"/>
    </location>
</feature>
<dbReference type="PANTHER" id="PTHR13325:SF3">
    <property type="entry name" value="MEMBRANE-BOUND TRANSCRIPTION FACTOR SITE-2 PROTEASE"/>
    <property type="match status" value="1"/>
</dbReference>
<dbReference type="InterPro" id="IPR008915">
    <property type="entry name" value="Peptidase_M50"/>
</dbReference>
<dbReference type="InterPro" id="IPR001478">
    <property type="entry name" value="PDZ"/>
</dbReference>
<dbReference type="EMBL" id="CP064981">
    <property type="protein sequence ID" value="QQR92264.1"/>
    <property type="molecule type" value="Genomic_DNA"/>
</dbReference>
<keyword evidence="7" id="KW-0378">Hydrolase</keyword>
<name>A0A7T9DJ41_9ARCH</name>
<dbReference type="GO" id="GO:0031293">
    <property type="term" value="P:membrane protein intracellular domain proteolysis"/>
    <property type="evidence" value="ECO:0007669"/>
    <property type="project" value="TreeGrafter"/>
</dbReference>
<feature type="transmembrane region" description="Helical" evidence="5">
    <location>
        <begin position="12"/>
        <end position="43"/>
    </location>
</feature>
<dbReference type="PANTHER" id="PTHR13325">
    <property type="entry name" value="PROTEASE M50 MEMBRANE-BOUND TRANSCRIPTION FACTOR SITE 2 PROTEASE"/>
    <property type="match status" value="1"/>
</dbReference>
<dbReference type="AlphaFoldDB" id="A0A7T9DJ41"/>
<feature type="transmembrane region" description="Helical" evidence="5">
    <location>
        <begin position="80"/>
        <end position="100"/>
    </location>
</feature>
<feature type="transmembrane region" description="Helical" evidence="5">
    <location>
        <begin position="272"/>
        <end position="295"/>
    </location>
</feature>
<accession>A0A7T9DJ41</accession>
<evidence type="ECO:0000256" key="2">
    <source>
        <dbReference type="ARBA" id="ARBA00022692"/>
    </source>
</evidence>
<feature type="domain" description="PDZ" evidence="6">
    <location>
        <begin position="305"/>
        <end position="371"/>
    </location>
</feature>
<evidence type="ECO:0000256" key="4">
    <source>
        <dbReference type="ARBA" id="ARBA00023136"/>
    </source>
</evidence>
<reference evidence="7" key="1">
    <citation type="submission" date="2020-11" db="EMBL/GenBank/DDBJ databases">
        <title>Connecting structure to function with the recovery of over 1000 high-quality activated sludge metagenome-assembled genomes encoding full-length rRNA genes using long-read sequencing.</title>
        <authorList>
            <person name="Singleton C.M."/>
            <person name="Petriglieri F."/>
            <person name="Kristensen J.M."/>
            <person name="Kirkegaard R.H."/>
            <person name="Michaelsen T.Y."/>
            <person name="Andersen M.H."/>
            <person name="Karst S.M."/>
            <person name="Dueholm M.S."/>
            <person name="Nielsen P.H."/>
            <person name="Albertsen M."/>
        </authorList>
    </citation>
    <scope>NUCLEOTIDE SEQUENCE</scope>
    <source>
        <strain evidence="7">Fred_18-Q3-R57-64_BAT3C.431</strain>
    </source>
</reference>
<dbReference type="Proteomes" id="UP000596004">
    <property type="component" value="Chromosome"/>
</dbReference>
<dbReference type="InterPro" id="IPR001193">
    <property type="entry name" value="MBTPS2"/>
</dbReference>
<dbReference type="GO" id="GO:0016020">
    <property type="term" value="C:membrane"/>
    <property type="evidence" value="ECO:0007669"/>
    <property type="project" value="InterPro"/>
</dbReference>
<dbReference type="SMART" id="SM00228">
    <property type="entry name" value="PDZ"/>
    <property type="match status" value="1"/>
</dbReference>
<gene>
    <name evidence="7" type="ORF">IPJ89_03845</name>
</gene>
<dbReference type="GO" id="GO:0004222">
    <property type="term" value="F:metalloendopeptidase activity"/>
    <property type="evidence" value="ECO:0007669"/>
    <property type="project" value="InterPro"/>
</dbReference>
<dbReference type="GO" id="GO:0005737">
    <property type="term" value="C:cytoplasm"/>
    <property type="evidence" value="ECO:0007669"/>
    <property type="project" value="TreeGrafter"/>
</dbReference>
<feature type="transmembrane region" description="Helical" evidence="5">
    <location>
        <begin position="109"/>
        <end position="127"/>
    </location>
</feature>
<evidence type="ECO:0000256" key="5">
    <source>
        <dbReference type="SAM" id="Phobius"/>
    </source>
</evidence>
<dbReference type="SUPFAM" id="SSF50156">
    <property type="entry name" value="PDZ domain-like"/>
    <property type="match status" value="1"/>
</dbReference>
<dbReference type="GO" id="GO:0012505">
    <property type="term" value="C:endomembrane system"/>
    <property type="evidence" value="ECO:0007669"/>
    <property type="project" value="UniProtKB-SubCell"/>
</dbReference>
<dbReference type="Gene3D" id="2.30.42.10">
    <property type="match status" value="1"/>
</dbReference>
<evidence type="ECO:0000313" key="7">
    <source>
        <dbReference type="EMBL" id="QQR92264.1"/>
    </source>
</evidence>
<keyword evidence="2 5" id="KW-0812">Transmembrane</keyword>
<comment type="subcellular location">
    <subcellularLocation>
        <location evidence="1">Endomembrane system</location>
        <topology evidence="1">Multi-pass membrane protein</topology>
    </subcellularLocation>
</comment>
<dbReference type="Pfam" id="PF02163">
    <property type="entry name" value="Peptidase_M50"/>
    <property type="match status" value="1"/>
</dbReference>
<feature type="transmembrane region" description="Helical" evidence="5">
    <location>
        <begin position="139"/>
        <end position="163"/>
    </location>
</feature>
<protein>
    <submittedName>
        <fullName evidence="7">Site-2 protease family protein</fullName>
    </submittedName>
</protein>
<organism evidence="7">
    <name type="scientific">Candidatus Iainarchaeum sp</name>
    <dbReference type="NCBI Taxonomy" id="3101447"/>
    <lineage>
        <taxon>Archaea</taxon>
        <taxon>Candidatus Iainarchaeota</taxon>
        <taxon>Candidatus Iainarchaeia</taxon>
        <taxon>Candidatus Iainarchaeales</taxon>
        <taxon>Candidatus Iainarchaeaceae</taxon>
        <taxon>Candidatus Iainarchaeum</taxon>
    </lineage>
</organism>